<keyword evidence="3" id="KW-1185">Reference proteome</keyword>
<dbReference type="Proteomes" id="UP001465976">
    <property type="component" value="Unassembled WGS sequence"/>
</dbReference>
<sequence>MPRRKLYTTKEQKLEARKLVNQRHYDKHRPLILQSRKIQREKALKEAIAHETAERVKRVRARKRHNSPLTVKPIEVPAGNTNQSSSEAQRDLEGRVEKLKKGWLSLMESKGGYAFYLENLYFRTSIWNTSRRTTLSPATESPVTATKRLFDRMLMQYQGLEDEYFFLIRDRHGPVWQQKREDFTIFKEVVGETRKHVEEIGVAMEQGELDSMYRDHKLGYQIHYYSDLRRI</sequence>
<gene>
    <name evidence="2" type="ORF">V5O48_010093</name>
</gene>
<evidence type="ECO:0000313" key="3">
    <source>
        <dbReference type="Proteomes" id="UP001465976"/>
    </source>
</evidence>
<evidence type="ECO:0000256" key="1">
    <source>
        <dbReference type="SAM" id="MobiDB-lite"/>
    </source>
</evidence>
<feature type="region of interest" description="Disordered" evidence="1">
    <location>
        <begin position="58"/>
        <end position="91"/>
    </location>
</feature>
<organism evidence="2 3">
    <name type="scientific">Marasmius crinis-equi</name>
    <dbReference type="NCBI Taxonomy" id="585013"/>
    <lineage>
        <taxon>Eukaryota</taxon>
        <taxon>Fungi</taxon>
        <taxon>Dikarya</taxon>
        <taxon>Basidiomycota</taxon>
        <taxon>Agaricomycotina</taxon>
        <taxon>Agaricomycetes</taxon>
        <taxon>Agaricomycetidae</taxon>
        <taxon>Agaricales</taxon>
        <taxon>Marasmiineae</taxon>
        <taxon>Marasmiaceae</taxon>
        <taxon>Marasmius</taxon>
    </lineage>
</organism>
<name>A0ABR3F9D0_9AGAR</name>
<proteinExistence type="predicted"/>
<evidence type="ECO:0000313" key="2">
    <source>
        <dbReference type="EMBL" id="KAL0571873.1"/>
    </source>
</evidence>
<protein>
    <submittedName>
        <fullName evidence="2">Uncharacterized protein</fullName>
    </submittedName>
</protein>
<accession>A0ABR3F9D0</accession>
<dbReference type="EMBL" id="JBAHYK010000704">
    <property type="protein sequence ID" value="KAL0571873.1"/>
    <property type="molecule type" value="Genomic_DNA"/>
</dbReference>
<reference evidence="2 3" key="1">
    <citation type="submission" date="2024-02" db="EMBL/GenBank/DDBJ databases">
        <title>A draft genome for the cacao thread blight pathogen Marasmius crinis-equi.</title>
        <authorList>
            <person name="Cohen S.P."/>
            <person name="Baruah I.K."/>
            <person name="Amoako-Attah I."/>
            <person name="Bukari Y."/>
            <person name="Meinhardt L.W."/>
            <person name="Bailey B.A."/>
        </authorList>
    </citation>
    <scope>NUCLEOTIDE SEQUENCE [LARGE SCALE GENOMIC DNA]</scope>
    <source>
        <strain evidence="2 3">GH-76</strain>
    </source>
</reference>
<comment type="caution">
    <text evidence="2">The sequence shown here is derived from an EMBL/GenBank/DDBJ whole genome shotgun (WGS) entry which is preliminary data.</text>
</comment>